<proteinExistence type="predicted"/>
<keyword evidence="2" id="KW-1185">Reference proteome</keyword>
<protein>
    <submittedName>
        <fullName evidence="1">Uncharacterized protein</fullName>
    </submittedName>
</protein>
<accession>A0A4V3UPK6</accession>
<name>A0A4V3UPK6_9EURO</name>
<evidence type="ECO:0000313" key="2">
    <source>
        <dbReference type="Proteomes" id="UP000308092"/>
    </source>
</evidence>
<evidence type="ECO:0000313" key="1">
    <source>
        <dbReference type="EMBL" id="THC95554.1"/>
    </source>
</evidence>
<dbReference type="AlphaFoldDB" id="A0A4V3UPK6"/>
<sequence length="30" mass="3273">MGQWCEVAFGPPGKEALCSYPNNGTHTYVD</sequence>
<reference evidence="1 2" key="1">
    <citation type="submission" date="2019-03" db="EMBL/GenBank/DDBJ databases">
        <title>The genome sequence of a newly discovered highly antifungal drug resistant Aspergillus species, Aspergillus tanneri NIH 1004.</title>
        <authorList>
            <person name="Mounaud S."/>
            <person name="Singh I."/>
            <person name="Joardar V."/>
            <person name="Pakala S."/>
            <person name="Pakala S."/>
            <person name="Venepally P."/>
            <person name="Hoover J."/>
            <person name="Nierman W."/>
            <person name="Chung J."/>
            <person name="Losada L."/>
        </authorList>
    </citation>
    <scope>NUCLEOTIDE SEQUENCE [LARGE SCALE GENOMIC DNA]</scope>
    <source>
        <strain evidence="1 2">NIH1004</strain>
    </source>
</reference>
<dbReference type="VEuPathDB" id="FungiDB:EYZ11_004979"/>
<dbReference type="EMBL" id="SOSA01000152">
    <property type="protein sequence ID" value="THC95554.1"/>
    <property type="molecule type" value="Genomic_DNA"/>
</dbReference>
<organism evidence="1 2">
    <name type="scientific">Aspergillus tanneri</name>
    <dbReference type="NCBI Taxonomy" id="1220188"/>
    <lineage>
        <taxon>Eukaryota</taxon>
        <taxon>Fungi</taxon>
        <taxon>Dikarya</taxon>
        <taxon>Ascomycota</taxon>
        <taxon>Pezizomycotina</taxon>
        <taxon>Eurotiomycetes</taxon>
        <taxon>Eurotiomycetidae</taxon>
        <taxon>Eurotiales</taxon>
        <taxon>Aspergillaceae</taxon>
        <taxon>Aspergillus</taxon>
        <taxon>Aspergillus subgen. Circumdati</taxon>
    </lineage>
</organism>
<gene>
    <name evidence="1" type="ORF">EYZ11_004979</name>
</gene>
<dbReference type="Proteomes" id="UP000308092">
    <property type="component" value="Unassembled WGS sequence"/>
</dbReference>
<comment type="caution">
    <text evidence="1">The sequence shown here is derived from an EMBL/GenBank/DDBJ whole genome shotgun (WGS) entry which is preliminary data.</text>
</comment>